<dbReference type="InterPro" id="IPR050278">
    <property type="entry name" value="Serine_Prot_S9B/DPPIV"/>
</dbReference>
<dbReference type="Gene3D" id="2.140.10.30">
    <property type="entry name" value="Dipeptidylpeptidase IV, N-terminal domain"/>
    <property type="match status" value="1"/>
</dbReference>
<dbReference type="InterPro" id="IPR020588">
    <property type="entry name" value="RecA_ATP-bd"/>
</dbReference>
<dbReference type="InterPro" id="IPR001375">
    <property type="entry name" value="Peptidase_S9_cat"/>
</dbReference>
<evidence type="ECO:0000313" key="3">
    <source>
        <dbReference type="Proteomes" id="UP001158576"/>
    </source>
</evidence>
<protein>
    <submittedName>
        <fullName evidence="2">Oidioi.mRNA.OKI2018_I69.chr2.g6894.t1.cds</fullName>
    </submittedName>
</protein>
<organism evidence="2 3">
    <name type="scientific">Oikopleura dioica</name>
    <name type="common">Tunicate</name>
    <dbReference type="NCBI Taxonomy" id="34765"/>
    <lineage>
        <taxon>Eukaryota</taxon>
        <taxon>Metazoa</taxon>
        <taxon>Chordata</taxon>
        <taxon>Tunicata</taxon>
        <taxon>Appendicularia</taxon>
        <taxon>Copelata</taxon>
        <taxon>Oikopleuridae</taxon>
        <taxon>Oikopleura</taxon>
    </lineage>
</organism>
<dbReference type="SUPFAM" id="SSF52540">
    <property type="entry name" value="P-loop containing nucleoside triphosphate hydrolases"/>
    <property type="match status" value="1"/>
</dbReference>
<evidence type="ECO:0000259" key="1">
    <source>
        <dbReference type="PROSITE" id="PS50162"/>
    </source>
</evidence>
<dbReference type="EMBL" id="OU015567">
    <property type="protein sequence ID" value="CAG5112711.1"/>
    <property type="molecule type" value="Genomic_DNA"/>
</dbReference>
<dbReference type="Gene3D" id="3.40.50.1820">
    <property type="entry name" value="alpha/beta hydrolase"/>
    <property type="match status" value="1"/>
</dbReference>
<dbReference type="SUPFAM" id="SSF53474">
    <property type="entry name" value="alpha/beta-Hydrolases"/>
    <property type="match status" value="1"/>
</dbReference>
<dbReference type="Pfam" id="PF00326">
    <property type="entry name" value="Peptidase_S9"/>
    <property type="match status" value="1"/>
</dbReference>
<dbReference type="SUPFAM" id="SSF82171">
    <property type="entry name" value="DPP6 N-terminal domain-like"/>
    <property type="match status" value="1"/>
</dbReference>
<dbReference type="PANTHER" id="PTHR11731:SF193">
    <property type="entry name" value="DIPEPTIDYL PEPTIDASE 9"/>
    <property type="match status" value="1"/>
</dbReference>
<dbReference type="Pfam" id="PF08423">
    <property type="entry name" value="Rad51"/>
    <property type="match status" value="1"/>
</dbReference>
<proteinExistence type="predicted"/>
<dbReference type="InterPro" id="IPR027417">
    <property type="entry name" value="P-loop_NTPase"/>
</dbReference>
<dbReference type="InterPro" id="IPR013632">
    <property type="entry name" value="Rad51_C"/>
</dbReference>
<gene>
    <name evidence="2" type="ORF">OKIOD_LOCUS15659</name>
</gene>
<evidence type="ECO:0000313" key="2">
    <source>
        <dbReference type="EMBL" id="CAG5112711.1"/>
    </source>
</evidence>
<dbReference type="Proteomes" id="UP001158576">
    <property type="component" value="Chromosome 2"/>
</dbReference>
<feature type="domain" description="RecA family profile 1" evidence="1">
    <location>
        <begin position="80"/>
        <end position="204"/>
    </location>
</feature>
<dbReference type="PANTHER" id="PTHR11731">
    <property type="entry name" value="PROTEASE FAMILY S9B,C DIPEPTIDYL-PEPTIDASE IV-RELATED"/>
    <property type="match status" value="1"/>
</dbReference>
<name>A0ABN7T881_OIKDI</name>
<sequence length="1103" mass="126896">MSKILDLFVANPQWLLGQDKEDEEEQLKDILKKATPKLKSVVKTDGLSENKPARPSSRIFGRGVGRSRRWKNMFCTGNSSCSTFERRKSHVLFISSEGKFPAERLLQIIGNDCNSYSDRVLVEETEYLENFLTLVQKLPNVCKKYEDSGHKIACIIVDSITALMRLEYEAKDSMARGDMLDSLCSDLKEIATRFKLPVLFINQVSENIDEPMIHWAHRPMSKKPSLGITWRYLMDECIFCRSRKMKKKRKNEFLSMDSAGVRKNLNGVHPRIPISYDLYKQLKTEASSEMQEGNISCSKFTRCRLLPDPNLMFVDVDPLLRNVDLSNWSDLIKPLRIDDRKKQRSVQHDLLLERKRQSPSKGVNDFSFTGNRLLMQGGKSSIFYADIGEIPKFVTHEVPALDNAAPRMDPKLCPGDVNYMAFYRNGNLWLQNIEKVGEIVQLTNAGQENIDFKGVYAGWVNYLIQEEFDRYSGYYWQDTASRTQRIVYEVSDESELETLTYVNHVAVAQQICAAGGASSGNARSAASSEAVFPSSGSKNPKTDIRFLTVSLPDNETDKVTVRRFKLPIPLMEYLPWSETEKQGYVVRYGWIGDNGIWAHVLTRLQNKSAIVFIPINSFVDEESELPDNFINQHPVFILHQWTSETWIKETDSIHFFDLKVAENGEEGKLDFIFHFENMSGFEHLFYLTALLNWNADRIPDLQFNSTIMCETMIRPITTGNWQVQNTGIDIDFANQLVYFQGMRDSPLETHLYRVNYQKGNAHDESCLRLTKSNFNHFDISVFIDENMFLVKSSNVNTPTSIEIYRIPKPETAIFWTEEGVCPRPLAFLADDVTQTQQPKPEKLAKRESRGPEIFSFKNSSGDEIFGQIYKPENFDSKNKYPTIVYVYGGPRVQNIRNQFSASRSDRHRMYSKFGYVILTFDNRGSDNRGLKFEGVIKDHMGYYEVQDQVEGIAYVAQNMGFIDVNRVAIEGWSYGGFMSLMAIAQYPDVFKIAISVVDWRLYDSAYTERYLGLPQDNPKAYSDSSVVQQVPNLPDEPNRLLLFHGMIDENVITTNMMVLIEKLTRACKPYDLKLFVQERHSMRSSKTVEYYEMTVLTYLNQFL</sequence>
<dbReference type="InterPro" id="IPR029058">
    <property type="entry name" value="AB_hydrolase_fold"/>
</dbReference>
<dbReference type="PROSITE" id="PS50162">
    <property type="entry name" value="RECA_2"/>
    <property type="match status" value="1"/>
</dbReference>
<keyword evidence="3" id="KW-1185">Reference proteome</keyword>
<reference evidence="2 3" key="1">
    <citation type="submission" date="2021-04" db="EMBL/GenBank/DDBJ databases">
        <authorList>
            <person name="Bliznina A."/>
        </authorList>
    </citation>
    <scope>NUCLEOTIDE SEQUENCE [LARGE SCALE GENOMIC DNA]</scope>
</reference>
<dbReference type="InterPro" id="IPR002469">
    <property type="entry name" value="Peptidase_S9B_N"/>
</dbReference>
<dbReference type="Gene3D" id="3.40.50.300">
    <property type="entry name" value="P-loop containing nucleotide triphosphate hydrolases"/>
    <property type="match status" value="1"/>
</dbReference>
<accession>A0ABN7T881</accession>
<dbReference type="Pfam" id="PF00930">
    <property type="entry name" value="DPPIV_N"/>
    <property type="match status" value="1"/>
</dbReference>